<organism evidence="2 3">
    <name type="scientific">Zoarces viviparus</name>
    <name type="common">Viviparous eelpout</name>
    <name type="synonym">Blennius viviparus</name>
    <dbReference type="NCBI Taxonomy" id="48416"/>
    <lineage>
        <taxon>Eukaryota</taxon>
        <taxon>Metazoa</taxon>
        <taxon>Chordata</taxon>
        <taxon>Craniata</taxon>
        <taxon>Vertebrata</taxon>
        <taxon>Euteleostomi</taxon>
        <taxon>Actinopterygii</taxon>
        <taxon>Neopterygii</taxon>
        <taxon>Teleostei</taxon>
        <taxon>Neoteleostei</taxon>
        <taxon>Acanthomorphata</taxon>
        <taxon>Eupercaria</taxon>
        <taxon>Perciformes</taxon>
        <taxon>Cottioidei</taxon>
        <taxon>Zoarcales</taxon>
        <taxon>Zoarcidae</taxon>
        <taxon>Zoarcinae</taxon>
        <taxon>Zoarces</taxon>
    </lineage>
</organism>
<dbReference type="Proteomes" id="UP001488805">
    <property type="component" value="Unassembled WGS sequence"/>
</dbReference>
<keyword evidence="3" id="KW-1185">Reference proteome</keyword>
<comment type="caution">
    <text evidence="2">The sequence shown here is derived from an EMBL/GenBank/DDBJ whole genome shotgun (WGS) entry which is preliminary data.</text>
</comment>
<feature type="compositionally biased region" description="Basic and acidic residues" evidence="1">
    <location>
        <begin position="49"/>
        <end position="58"/>
    </location>
</feature>
<feature type="region of interest" description="Disordered" evidence="1">
    <location>
        <begin position="32"/>
        <end position="64"/>
    </location>
</feature>
<dbReference type="EMBL" id="JBCEZU010000134">
    <property type="protein sequence ID" value="KAK9525854.1"/>
    <property type="molecule type" value="Genomic_DNA"/>
</dbReference>
<evidence type="ECO:0000256" key="1">
    <source>
        <dbReference type="SAM" id="MobiDB-lite"/>
    </source>
</evidence>
<accession>A0AAW1ETE6</accession>
<evidence type="ECO:0000313" key="2">
    <source>
        <dbReference type="EMBL" id="KAK9525854.1"/>
    </source>
</evidence>
<sequence length="76" mass="8853">MMPAMLYESLQMETICPFDVRSSDMHCRPCGDQRRWTSVKKSPEGQILQRERNKERRASVSSAAPRTVLRLTVRSR</sequence>
<proteinExistence type="predicted"/>
<name>A0AAW1ETE6_ZOAVI</name>
<evidence type="ECO:0000313" key="3">
    <source>
        <dbReference type="Proteomes" id="UP001488805"/>
    </source>
</evidence>
<gene>
    <name evidence="2" type="ORF">VZT92_016528</name>
</gene>
<protein>
    <submittedName>
        <fullName evidence="2">Uncharacterized protein</fullName>
    </submittedName>
</protein>
<reference evidence="2 3" key="1">
    <citation type="journal article" date="2024" name="Genome Biol. Evol.">
        <title>Chromosome-level genome assembly of the viviparous eelpout Zoarces viviparus.</title>
        <authorList>
            <person name="Fuhrmann N."/>
            <person name="Brasseur M.V."/>
            <person name="Bakowski C.E."/>
            <person name="Podsiadlowski L."/>
            <person name="Prost S."/>
            <person name="Krehenwinkel H."/>
            <person name="Mayer C."/>
        </authorList>
    </citation>
    <scope>NUCLEOTIDE SEQUENCE [LARGE SCALE GENOMIC DNA]</scope>
    <source>
        <strain evidence="2">NO-MEL_2022_Ind0_liver</strain>
    </source>
</reference>
<dbReference type="AlphaFoldDB" id="A0AAW1ETE6"/>